<organism evidence="1 2">
    <name type="scientific">Lithospermum erythrorhizon</name>
    <name type="common">Purple gromwell</name>
    <name type="synonym">Lithospermum officinale var. erythrorhizon</name>
    <dbReference type="NCBI Taxonomy" id="34254"/>
    <lineage>
        <taxon>Eukaryota</taxon>
        <taxon>Viridiplantae</taxon>
        <taxon>Streptophyta</taxon>
        <taxon>Embryophyta</taxon>
        <taxon>Tracheophyta</taxon>
        <taxon>Spermatophyta</taxon>
        <taxon>Magnoliopsida</taxon>
        <taxon>eudicotyledons</taxon>
        <taxon>Gunneridae</taxon>
        <taxon>Pentapetalae</taxon>
        <taxon>asterids</taxon>
        <taxon>lamiids</taxon>
        <taxon>Boraginales</taxon>
        <taxon>Boraginaceae</taxon>
        <taxon>Boraginoideae</taxon>
        <taxon>Lithospermeae</taxon>
        <taxon>Lithospermum</taxon>
    </lineage>
</organism>
<accession>A0AAV3R0W2</accession>
<proteinExistence type="predicted"/>
<gene>
    <name evidence="1" type="ORF">LIER_40879</name>
</gene>
<dbReference type="AlphaFoldDB" id="A0AAV3R0W2"/>
<dbReference type="Proteomes" id="UP001454036">
    <property type="component" value="Unassembled WGS sequence"/>
</dbReference>
<sequence>MWTRHDEGFMELVEKGYNHNLWKLPMAGPTSTGEDYPITSTSTGILAYFLKKNIIHEILHDGNWVADKQSIVESSIDYLKSLYCGNISMVNPYEMLDVIPSNRKL</sequence>
<keyword evidence="2" id="KW-1185">Reference proteome</keyword>
<dbReference type="EMBL" id="BAABME010024353">
    <property type="protein sequence ID" value="GAA0170047.1"/>
    <property type="molecule type" value="Genomic_DNA"/>
</dbReference>
<name>A0AAV3R0W2_LITER</name>
<evidence type="ECO:0000313" key="2">
    <source>
        <dbReference type="Proteomes" id="UP001454036"/>
    </source>
</evidence>
<protein>
    <submittedName>
        <fullName evidence="1">Uncharacterized protein</fullName>
    </submittedName>
</protein>
<comment type="caution">
    <text evidence="1">The sequence shown here is derived from an EMBL/GenBank/DDBJ whole genome shotgun (WGS) entry which is preliminary data.</text>
</comment>
<evidence type="ECO:0000313" key="1">
    <source>
        <dbReference type="EMBL" id="GAA0170047.1"/>
    </source>
</evidence>
<reference evidence="1 2" key="1">
    <citation type="submission" date="2024-01" db="EMBL/GenBank/DDBJ databases">
        <title>The complete chloroplast genome sequence of Lithospermum erythrorhizon: insights into the phylogenetic relationship among Boraginaceae species and the maternal lineages of purple gromwells.</title>
        <authorList>
            <person name="Okada T."/>
            <person name="Watanabe K."/>
        </authorList>
    </citation>
    <scope>NUCLEOTIDE SEQUENCE [LARGE SCALE GENOMIC DNA]</scope>
</reference>